<feature type="transmembrane region" description="Helical" evidence="1">
    <location>
        <begin position="99"/>
        <end position="119"/>
    </location>
</feature>
<keyword evidence="1" id="KW-1133">Transmembrane helix</keyword>
<dbReference type="AlphaFoldDB" id="A0A098E7E4"/>
<organism evidence="2">
    <name type="scientific">groundwater metagenome</name>
    <dbReference type="NCBI Taxonomy" id="717931"/>
    <lineage>
        <taxon>unclassified sequences</taxon>
        <taxon>metagenomes</taxon>
        <taxon>ecological metagenomes</taxon>
    </lineage>
</organism>
<dbReference type="InterPro" id="IPR046289">
    <property type="entry name" value="DUF6326"/>
</dbReference>
<gene>
    <name evidence="2" type="ORF">MSIBF_A1450008</name>
</gene>
<evidence type="ECO:0000313" key="2">
    <source>
        <dbReference type="EMBL" id="CEG11434.1"/>
    </source>
</evidence>
<keyword evidence="1" id="KW-0812">Transmembrane</keyword>
<dbReference type="Pfam" id="PF19851">
    <property type="entry name" value="DUF6326"/>
    <property type="match status" value="1"/>
</dbReference>
<reference evidence="2" key="1">
    <citation type="submission" date="2014-09" db="EMBL/GenBank/DDBJ databases">
        <authorList>
            <person name="Probst J Alexander"/>
        </authorList>
    </citation>
    <scope>NUCLEOTIDE SEQUENCE</scope>
</reference>
<name>A0A098E7E4_9ZZZZ</name>
<keyword evidence="1" id="KW-0472">Membrane</keyword>
<feature type="transmembrane region" description="Helical" evidence="1">
    <location>
        <begin position="66"/>
        <end position="87"/>
    </location>
</feature>
<feature type="transmembrane region" description="Helical" evidence="1">
    <location>
        <begin position="125"/>
        <end position="143"/>
    </location>
</feature>
<protein>
    <submittedName>
        <fullName evidence="2">Uncharacterized protein</fullName>
    </submittedName>
</protein>
<evidence type="ECO:0000256" key="1">
    <source>
        <dbReference type="SAM" id="Phobius"/>
    </source>
</evidence>
<accession>A0A098E7E4</accession>
<sequence>MKNNMEKMDSHRKTAGIVLDVRIILAVLWIAWMLCSLNGDTYRLNDPVVLKSTLENTGSVVATPEILWVTSIIFVVPILMSVLTLTLKYPVSRWANRIIGIFYAIMPLAFLVLHLVVWRSAGYEIVWSTAQLVFALLVVWYAWKWPNPEGNSKLLK</sequence>
<dbReference type="EMBL" id="CCXY01000052">
    <property type="protein sequence ID" value="CEG11434.1"/>
    <property type="molecule type" value="Genomic_DNA"/>
</dbReference>
<feature type="transmembrane region" description="Helical" evidence="1">
    <location>
        <begin position="21"/>
        <end position="39"/>
    </location>
</feature>
<proteinExistence type="predicted"/>